<dbReference type="Proteomes" id="UP000007800">
    <property type="component" value="Unassembled WGS sequence"/>
</dbReference>
<gene>
    <name evidence="2" type="ORF">Pmar_PMAR019588</name>
</gene>
<keyword evidence="1" id="KW-0812">Transmembrane</keyword>
<keyword evidence="3" id="KW-1185">Reference proteome</keyword>
<sequence>TPRPISIPVVLAFTLLTTTQLVMLFFHTRTTARPSEKVRRETKSEMSVGRKIDMLLGQNGRPCRESSLEAVSLEPCCICLEQGPDFVLCCGHSFHRECLEEWLT</sequence>
<organism evidence="3">
    <name type="scientific">Perkinsus marinus (strain ATCC 50983 / TXsc)</name>
    <dbReference type="NCBI Taxonomy" id="423536"/>
    <lineage>
        <taxon>Eukaryota</taxon>
        <taxon>Sar</taxon>
        <taxon>Alveolata</taxon>
        <taxon>Perkinsozoa</taxon>
        <taxon>Perkinsea</taxon>
        <taxon>Perkinsida</taxon>
        <taxon>Perkinsidae</taxon>
        <taxon>Perkinsus</taxon>
    </lineage>
</organism>
<dbReference type="RefSeq" id="XP_002772355.1">
    <property type="nucleotide sequence ID" value="XM_002772309.1"/>
</dbReference>
<dbReference type="Gene3D" id="3.30.40.10">
    <property type="entry name" value="Zinc/RING finger domain, C3HC4 (zinc finger)"/>
    <property type="match status" value="1"/>
</dbReference>
<keyword evidence="1" id="KW-1133">Transmembrane helix</keyword>
<name>C5LGI5_PERM5</name>
<dbReference type="OrthoDB" id="292178at2759"/>
<evidence type="ECO:0000256" key="1">
    <source>
        <dbReference type="SAM" id="Phobius"/>
    </source>
</evidence>
<proteinExistence type="predicted"/>
<evidence type="ECO:0008006" key="4">
    <source>
        <dbReference type="Google" id="ProtNLM"/>
    </source>
</evidence>
<dbReference type="SUPFAM" id="SSF57850">
    <property type="entry name" value="RING/U-box"/>
    <property type="match status" value="1"/>
</dbReference>
<reference evidence="2 3" key="1">
    <citation type="submission" date="2008-07" db="EMBL/GenBank/DDBJ databases">
        <authorList>
            <person name="El-Sayed N."/>
            <person name="Caler E."/>
            <person name="Inman J."/>
            <person name="Amedeo P."/>
            <person name="Hass B."/>
            <person name="Wortman J."/>
        </authorList>
    </citation>
    <scope>NUCLEOTIDE SEQUENCE [LARGE SCALE GENOMIC DNA]</scope>
    <source>
        <strain evidence="3">ATCC 50983 / TXsc</strain>
    </source>
</reference>
<evidence type="ECO:0000313" key="3">
    <source>
        <dbReference type="Proteomes" id="UP000007800"/>
    </source>
</evidence>
<dbReference type="InParanoid" id="C5LGI5"/>
<feature type="non-terminal residue" evidence="2">
    <location>
        <position position="1"/>
    </location>
</feature>
<dbReference type="InterPro" id="IPR013083">
    <property type="entry name" value="Znf_RING/FYVE/PHD"/>
</dbReference>
<feature type="non-terminal residue" evidence="2">
    <location>
        <position position="104"/>
    </location>
</feature>
<protein>
    <recommendedName>
        <fullName evidence="4">RING-type domain-containing protein</fullName>
    </recommendedName>
</protein>
<feature type="transmembrane region" description="Helical" evidence="1">
    <location>
        <begin position="6"/>
        <end position="26"/>
    </location>
</feature>
<dbReference type="GeneID" id="9045420"/>
<dbReference type="AlphaFoldDB" id="C5LGI5"/>
<keyword evidence="1" id="KW-0472">Membrane</keyword>
<dbReference type="EMBL" id="GG681830">
    <property type="protein sequence ID" value="EER04171.1"/>
    <property type="molecule type" value="Genomic_DNA"/>
</dbReference>
<accession>C5LGI5</accession>
<evidence type="ECO:0000313" key="2">
    <source>
        <dbReference type="EMBL" id="EER04171.1"/>
    </source>
</evidence>